<dbReference type="AlphaFoldDB" id="A0A0N0GXY7"/>
<feature type="domain" description="DUF4132" evidence="1">
    <location>
        <begin position="641"/>
        <end position="821"/>
    </location>
</feature>
<dbReference type="EMBL" id="LGKG01000152">
    <property type="protein sequence ID" value="KPC61090.1"/>
    <property type="molecule type" value="Genomic_DNA"/>
</dbReference>
<evidence type="ECO:0000313" key="3">
    <source>
        <dbReference type="Proteomes" id="UP000037982"/>
    </source>
</evidence>
<evidence type="ECO:0000259" key="1">
    <source>
        <dbReference type="Pfam" id="PF13569"/>
    </source>
</evidence>
<keyword evidence="3" id="KW-1185">Reference proteome</keyword>
<organism evidence="2 3">
    <name type="scientific">Streptomyces chattanoogensis</name>
    <dbReference type="NCBI Taxonomy" id="66876"/>
    <lineage>
        <taxon>Bacteria</taxon>
        <taxon>Bacillati</taxon>
        <taxon>Actinomycetota</taxon>
        <taxon>Actinomycetes</taxon>
        <taxon>Kitasatosporales</taxon>
        <taxon>Streptomycetaceae</taxon>
        <taxon>Streptomyces</taxon>
    </lineage>
</organism>
<accession>A0A0N0GXY7</accession>
<protein>
    <recommendedName>
        <fullName evidence="1">DUF4132 domain-containing protein</fullName>
    </recommendedName>
</protein>
<dbReference type="PATRIC" id="fig|66876.3.peg.5832"/>
<dbReference type="Proteomes" id="UP000037982">
    <property type="component" value="Unassembled WGS sequence"/>
</dbReference>
<reference evidence="3" key="1">
    <citation type="submission" date="2015-07" db="EMBL/GenBank/DDBJ databases">
        <authorList>
            <person name="Ju K.-S."/>
            <person name="Doroghazi J.R."/>
            <person name="Metcalf W.W."/>
        </authorList>
    </citation>
    <scope>NUCLEOTIDE SEQUENCE [LARGE SCALE GENOMIC DNA]</scope>
    <source>
        <strain evidence="3">NRRL ISP-5002</strain>
    </source>
</reference>
<dbReference type="Pfam" id="PF13569">
    <property type="entry name" value="DUF4132"/>
    <property type="match status" value="1"/>
</dbReference>
<sequence length="912" mass="99257">MLMFNGEARMVGSERGSGGAVGAADEDAFVVPEEWRERVHVRPGGIDGPPVEIDTRAAAVIRRRLTKVRDDLDGVLDHSSSNKEMAEAARAHLGGEPDPLGAAVVAAVIWSMSGWDEEKCEGFTDAWAAQHGLLFAAVATAELSRVLVLHRKKKPTFDGWVKVLEDDSSASGFDDIEGAARRTRELLAAAGEAEYQEVVAALADHRLTQYQRVVVSYLVPTREDWGDELVATPLTARYARRSPLLVGALSSGEQLALLRERQSEAWLQIPAVVHTVAEGVGPALVPTLVALLDEDRVPHPGHLNAVYGVLAAMPGDEAFGALAARLGRPGVHGAVLEAKQRFPVRALRLLAGAATGASRRARMAGRLLREHLRAHPALVEDVVPTLSDNARKTIGAAMRAREWVAEATPDALPAVLVDPPWGSGGEAGAVPAAGDEIDVHLLPQVLVRGGRQALPVPAVRHLVGMLAMADPGAAGPAGQASAGIDVVKELCEPASLDEFVWALFRQARQEPAWALAALERLGGDETARELTHLIRTWPRRGHYRKAVTGVEVLAAIGSDVALMHLSGIAQRTRHSSVRKTAWDHLDRLARERGLTAEQFAERLVPGFGLEPNGSLVLDYGRRRFTAGFDEQLRPYVTDEDGKRRKNLPRPGVRDDQVLGPLAHRRFAGLKKDVRVVAADQIRRMERAMVTQHRWSLAEFRAAFADHPLLWHLARRVVWTGEHGDIRRDFRLAEDRTLADVEDETLALPDSATVGIVHPVHLDAVGEWAEVFADYEILQPFAQLERPVHALSDDERNGTELERFHDLTVATGKVLGLEKRGWRRSAPQDGGVQPWISREIPGNRCVVVGLNPGIVVRAPYERPEQAVTHVRISACSDDGRLLPSGAEPRFADIDPVTLSELLTDLIDLTAPTA</sequence>
<proteinExistence type="predicted"/>
<comment type="caution">
    <text evidence="2">The sequence shown here is derived from an EMBL/GenBank/DDBJ whole genome shotgun (WGS) entry which is preliminary data.</text>
</comment>
<evidence type="ECO:0000313" key="2">
    <source>
        <dbReference type="EMBL" id="KPC61090.1"/>
    </source>
</evidence>
<gene>
    <name evidence="2" type="ORF">ADL29_26635</name>
</gene>
<dbReference type="InterPro" id="IPR025406">
    <property type="entry name" value="DUF4132"/>
</dbReference>
<name>A0A0N0GXY7_9ACTN</name>